<keyword evidence="2" id="KW-0472">Membrane</keyword>
<accession>A0A9P7K8K1</accession>
<feature type="compositionally biased region" description="Basic and acidic residues" evidence="1">
    <location>
        <begin position="275"/>
        <end position="293"/>
    </location>
</feature>
<dbReference type="Proteomes" id="UP000717328">
    <property type="component" value="Unassembled WGS sequence"/>
</dbReference>
<dbReference type="AlphaFoldDB" id="A0A9P7K8K1"/>
<reference evidence="3" key="2">
    <citation type="submission" date="2021-10" db="EMBL/GenBank/DDBJ databases">
        <title>Phylogenomics reveals ancestral predisposition of the termite-cultivated fungus Termitomyces towards a domesticated lifestyle.</title>
        <authorList>
            <person name="Auxier B."/>
            <person name="Grum-Grzhimaylo A."/>
            <person name="Cardenas M.E."/>
            <person name="Lodge J.D."/>
            <person name="Laessoe T."/>
            <person name="Pedersen O."/>
            <person name="Smith M.E."/>
            <person name="Kuyper T.W."/>
            <person name="Franco-Molano E.A."/>
            <person name="Baroni T.J."/>
            <person name="Aanen D.K."/>
        </authorList>
    </citation>
    <scope>NUCLEOTIDE SEQUENCE</scope>
    <source>
        <strain evidence="3">D49</strain>
    </source>
</reference>
<name>A0A9P7K8K1_9AGAR</name>
<reference evidence="3" key="1">
    <citation type="submission" date="2021-02" db="EMBL/GenBank/DDBJ databases">
        <authorList>
            <person name="Nieuwenhuis M."/>
            <person name="Van De Peppel L.J.J."/>
        </authorList>
    </citation>
    <scope>NUCLEOTIDE SEQUENCE</scope>
    <source>
        <strain evidence="3">D49</strain>
    </source>
</reference>
<dbReference type="EMBL" id="JABCKI010005741">
    <property type="protein sequence ID" value="KAG5638851.1"/>
    <property type="molecule type" value="Genomic_DNA"/>
</dbReference>
<gene>
    <name evidence="3" type="ORF">H0H81_009402</name>
</gene>
<feature type="compositionally biased region" description="Gly residues" evidence="1">
    <location>
        <begin position="297"/>
        <end position="306"/>
    </location>
</feature>
<feature type="region of interest" description="Disordered" evidence="1">
    <location>
        <begin position="246"/>
        <end position="306"/>
    </location>
</feature>
<dbReference type="OrthoDB" id="3352285at2759"/>
<sequence>MNTSSRPPPPQGKHCCILDIYIQLLMRLMQARHPLMLSSLIGWFRNFGIDRDQNLSSIANLSLALGVMYMVVAVIGAFGIFASVTQRTGPARIYSSLACFATLIVAGAGLTRIVTHFVWKNDLIKECTTLTTGGQIIYYGFWGPVQAGTIDATEAAAFLAALFTSVALAYHRQLLDPTSAANAWRAPSSAFPSNSVPSHYNPAYGGGGDSYAASVPNLGYMPQGGPQAQYPFGPGGGFGGGQGGGYTGYGGGSDETFVPPGYGGGEGKLPGYVGEGKDTQVKNPFEDGERDVTSRPGPGGNEGFGR</sequence>
<evidence type="ECO:0000256" key="1">
    <source>
        <dbReference type="SAM" id="MobiDB-lite"/>
    </source>
</evidence>
<feature type="transmembrane region" description="Helical" evidence="2">
    <location>
        <begin position="61"/>
        <end position="85"/>
    </location>
</feature>
<evidence type="ECO:0000313" key="3">
    <source>
        <dbReference type="EMBL" id="KAG5638851.1"/>
    </source>
</evidence>
<comment type="caution">
    <text evidence="3">The sequence shown here is derived from an EMBL/GenBank/DDBJ whole genome shotgun (WGS) entry which is preliminary data.</text>
</comment>
<keyword evidence="2" id="KW-1133">Transmembrane helix</keyword>
<organism evidence="3 4">
    <name type="scientific">Sphagnurus paluster</name>
    <dbReference type="NCBI Taxonomy" id="117069"/>
    <lineage>
        <taxon>Eukaryota</taxon>
        <taxon>Fungi</taxon>
        <taxon>Dikarya</taxon>
        <taxon>Basidiomycota</taxon>
        <taxon>Agaricomycotina</taxon>
        <taxon>Agaricomycetes</taxon>
        <taxon>Agaricomycetidae</taxon>
        <taxon>Agaricales</taxon>
        <taxon>Tricholomatineae</taxon>
        <taxon>Lyophyllaceae</taxon>
        <taxon>Sphagnurus</taxon>
    </lineage>
</organism>
<protein>
    <submittedName>
        <fullName evidence="3">Uncharacterized protein</fullName>
    </submittedName>
</protein>
<keyword evidence="4" id="KW-1185">Reference proteome</keyword>
<keyword evidence="2" id="KW-0812">Transmembrane</keyword>
<evidence type="ECO:0000313" key="4">
    <source>
        <dbReference type="Proteomes" id="UP000717328"/>
    </source>
</evidence>
<feature type="transmembrane region" description="Helical" evidence="2">
    <location>
        <begin position="97"/>
        <end position="119"/>
    </location>
</feature>
<evidence type="ECO:0000256" key="2">
    <source>
        <dbReference type="SAM" id="Phobius"/>
    </source>
</evidence>
<proteinExistence type="predicted"/>